<reference evidence="2" key="1">
    <citation type="journal article" date="2021" name="IMA Fungus">
        <title>Genomic characterization of three marine fungi, including Emericellopsis atlantica sp. nov. with signatures of a generalist lifestyle and marine biomass degradation.</title>
        <authorList>
            <person name="Hagestad O.C."/>
            <person name="Hou L."/>
            <person name="Andersen J.H."/>
            <person name="Hansen E.H."/>
            <person name="Altermark B."/>
            <person name="Li C."/>
            <person name="Kuhnert E."/>
            <person name="Cox R.J."/>
            <person name="Crous P.W."/>
            <person name="Spatafora J.W."/>
            <person name="Lail K."/>
            <person name="Amirebrahimi M."/>
            <person name="Lipzen A."/>
            <person name="Pangilinan J."/>
            <person name="Andreopoulos W."/>
            <person name="Hayes R.D."/>
            <person name="Ng V."/>
            <person name="Grigoriev I.V."/>
            <person name="Jackson S.A."/>
            <person name="Sutton T.D.S."/>
            <person name="Dobson A.D.W."/>
            <person name="Rama T."/>
        </authorList>
    </citation>
    <scope>NUCLEOTIDE SEQUENCE</scope>
    <source>
        <strain evidence="2">TRa3180A</strain>
    </source>
</reference>
<dbReference type="OrthoDB" id="5404323at2759"/>
<name>A0A9P7Z1S7_9HELO</name>
<evidence type="ECO:0000313" key="2">
    <source>
        <dbReference type="EMBL" id="KAG9243686.1"/>
    </source>
</evidence>
<keyword evidence="3" id="KW-1185">Reference proteome</keyword>
<accession>A0A9P7Z1S7</accession>
<sequence>MASLLLSGIGMHAHEYSQQQDSANVPTFGRLPYPLTGSAFSAPLPKLPLGTLKERHSTTTKRIRPLAELPRNNQHIPVVRFEEPMLESMSEDDISTTGRSLIGNTLGSGMNQTVPMRRRRRSVRTSTTFQLAQPAPTLSAKQRLLQIRPKLLLQLQQLPPNSRPIPAIDVLPSTQVVPRLIKRFPRMFRGKNSLGANDVMIMKCEEYEEEDSYGAMDNEPDEESLSGRELIAVICQMPRDLGRSHGNVEIVLKDGSVWTATPSENGLQVDFQTVDDHGIKTTARWVKDKRLTRRSTGGIEMVRPTSPLLSIAEFRFTFSIIDPTKRQHPIIATMTHTTLDIPDTYTTRTPSFESVLPLSLPTSHGSLVDGTEDDSIRNTFPVDKELRSLIQVTGIYVALCQGVSSYFKYSDLSSCSSRPSLSSRAGTSNPTPDPTQNGTPDSIPVTPDTNQVGTLAVLSGKYRDRLSPSNSVSGFDHPRRSMSAGGSYMQRALGRKAANPPSTIISDSEGEKGTVQSLNGIEGNESATSTTLLRHLVMSAPSTPTKAPRRRDTSMSSQHQLQAEPIGLGIQYGSAEQPRQLQQTQTIRHKPSRWKSFTNIFRRRSNKSSSK</sequence>
<protein>
    <submittedName>
        <fullName evidence="2">Uncharacterized protein</fullName>
    </submittedName>
</protein>
<organism evidence="2 3">
    <name type="scientific">Calycina marina</name>
    <dbReference type="NCBI Taxonomy" id="1763456"/>
    <lineage>
        <taxon>Eukaryota</taxon>
        <taxon>Fungi</taxon>
        <taxon>Dikarya</taxon>
        <taxon>Ascomycota</taxon>
        <taxon>Pezizomycotina</taxon>
        <taxon>Leotiomycetes</taxon>
        <taxon>Helotiales</taxon>
        <taxon>Pezizellaceae</taxon>
        <taxon>Calycina</taxon>
    </lineage>
</organism>
<feature type="compositionally biased region" description="Polar residues" evidence="1">
    <location>
        <begin position="514"/>
        <end position="525"/>
    </location>
</feature>
<feature type="compositionally biased region" description="Basic residues" evidence="1">
    <location>
        <begin position="601"/>
        <end position="611"/>
    </location>
</feature>
<proteinExistence type="predicted"/>
<feature type="compositionally biased region" description="Polar residues" evidence="1">
    <location>
        <begin position="577"/>
        <end position="586"/>
    </location>
</feature>
<feature type="region of interest" description="Disordered" evidence="1">
    <location>
        <begin position="576"/>
        <end position="611"/>
    </location>
</feature>
<feature type="compositionally biased region" description="Polar residues" evidence="1">
    <location>
        <begin position="98"/>
        <end position="114"/>
    </location>
</feature>
<dbReference type="EMBL" id="MU253958">
    <property type="protein sequence ID" value="KAG9243686.1"/>
    <property type="molecule type" value="Genomic_DNA"/>
</dbReference>
<feature type="region of interest" description="Disordered" evidence="1">
    <location>
        <begin position="418"/>
        <end position="525"/>
    </location>
</feature>
<gene>
    <name evidence="2" type="ORF">BJ878DRAFT_108004</name>
</gene>
<feature type="region of interest" description="Disordered" evidence="1">
    <location>
        <begin position="98"/>
        <end position="120"/>
    </location>
</feature>
<evidence type="ECO:0000256" key="1">
    <source>
        <dbReference type="SAM" id="MobiDB-lite"/>
    </source>
</evidence>
<comment type="caution">
    <text evidence="2">The sequence shown here is derived from an EMBL/GenBank/DDBJ whole genome shotgun (WGS) entry which is preliminary data.</text>
</comment>
<dbReference type="AlphaFoldDB" id="A0A9P7Z1S7"/>
<feature type="compositionally biased region" description="Polar residues" evidence="1">
    <location>
        <begin position="425"/>
        <end position="440"/>
    </location>
</feature>
<evidence type="ECO:0000313" key="3">
    <source>
        <dbReference type="Proteomes" id="UP000887226"/>
    </source>
</evidence>
<dbReference type="Proteomes" id="UP000887226">
    <property type="component" value="Unassembled WGS sequence"/>
</dbReference>